<name>A0A0G0G932_9BACT</name>
<keyword evidence="1" id="KW-0812">Transmembrane</keyword>
<evidence type="ECO:0000256" key="1">
    <source>
        <dbReference type="SAM" id="Phobius"/>
    </source>
</evidence>
<accession>A0A0G0G932</accession>
<feature type="transmembrane region" description="Helical" evidence="1">
    <location>
        <begin position="25"/>
        <end position="47"/>
    </location>
</feature>
<reference evidence="2 3" key="1">
    <citation type="journal article" date="2015" name="Nature">
        <title>rRNA introns, odd ribosomes, and small enigmatic genomes across a large radiation of phyla.</title>
        <authorList>
            <person name="Brown C.T."/>
            <person name="Hug L.A."/>
            <person name="Thomas B.C."/>
            <person name="Sharon I."/>
            <person name="Castelle C.J."/>
            <person name="Singh A."/>
            <person name="Wilkins M.J."/>
            <person name="Williams K.H."/>
            <person name="Banfield J.F."/>
        </authorList>
    </citation>
    <scope>NUCLEOTIDE SEQUENCE [LARGE SCALE GENOMIC DNA]</scope>
</reference>
<dbReference type="AlphaFoldDB" id="A0A0G0G932"/>
<keyword evidence="1" id="KW-1133">Transmembrane helix</keyword>
<sequence length="51" mass="6067">MEYYVGEHKKDNNTEYGKGYGKRPLWQWIALYVVVGGILYYLAYVLLIKSY</sequence>
<dbReference type="Proteomes" id="UP000034316">
    <property type="component" value="Unassembled WGS sequence"/>
</dbReference>
<evidence type="ECO:0000313" key="3">
    <source>
        <dbReference type="Proteomes" id="UP000034316"/>
    </source>
</evidence>
<comment type="caution">
    <text evidence="2">The sequence shown here is derived from an EMBL/GenBank/DDBJ whole genome shotgun (WGS) entry which is preliminary data.</text>
</comment>
<organism evidence="2 3">
    <name type="scientific">Berkelbacteria bacterium GW2011_GWA2_35_9</name>
    <dbReference type="NCBI Taxonomy" id="1618333"/>
    <lineage>
        <taxon>Bacteria</taxon>
        <taxon>Candidatus Berkelbacteria</taxon>
    </lineage>
</organism>
<proteinExistence type="predicted"/>
<keyword evidence="1" id="KW-0472">Membrane</keyword>
<protein>
    <submittedName>
        <fullName evidence="2">Uncharacterized protein</fullName>
    </submittedName>
</protein>
<evidence type="ECO:0000313" key="2">
    <source>
        <dbReference type="EMBL" id="KKP88212.1"/>
    </source>
</evidence>
<dbReference type="STRING" id="1618333.UR93_C0019G0007"/>
<gene>
    <name evidence="2" type="ORF">UR93_C0019G0007</name>
</gene>
<dbReference type="EMBL" id="LBRB01000019">
    <property type="protein sequence ID" value="KKP88212.1"/>
    <property type="molecule type" value="Genomic_DNA"/>
</dbReference>